<protein>
    <submittedName>
        <fullName evidence="3">Uncharacterized protein</fullName>
    </submittedName>
</protein>
<keyword evidence="2" id="KW-0472">Membrane</keyword>
<keyword evidence="2" id="KW-0812">Transmembrane</keyword>
<proteinExistence type="predicted"/>
<feature type="transmembrane region" description="Helical" evidence="2">
    <location>
        <begin position="5"/>
        <end position="24"/>
    </location>
</feature>
<evidence type="ECO:0000256" key="1">
    <source>
        <dbReference type="SAM" id="MobiDB-lite"/>
    </source>
</evidence>
<gene>
    <name evidence="3" type="ORF">JFL43_22075</name>
</gene>
<reference evidence="3 4" key="1">
    <citation type="submission" date="2020-12" db="EMBL/GenBank/DDBJ databases">
        <title>YIM B01967 draft genome.</title>
        <authorList>
            <person name="Yan X."/>
        </authorList>
    </citation>
    <scope>NUCLEOTIDE SEQUENCE [LARGE SCALE GENOMIC DNA]</scope>
    <source>
        <strain evidence="3 4">YIM B01967</strain>
    </source>
</reference>
<feature type="compositionally biased region" description="Polar residues" evidence="1">
    <location>
        <begin position="108"/>
        <end position="117"/>
    </location>
</feature>
<comment type="caution">
    <text evidence="3">The sequence shown here is derived from an EMBL/GenBank/DDBJ whole genome shotgun (WGS) entry which is preliminary data.</text>
</comment>
<dbReference type="RefSeq" id="WP_200750710.1">
    <property type="nucleotide sequence ID" value="NZ_JAEOAH010000083.1"/>
</dbReference>
<dbReference type="Proteomes" id="UP000618943">
    <property type="component" value="Unassembled WGS sequence"/>
</dbReference>
<sequence length="117" mass="12809">MRMKIVTSIGLVTMGILIGTYLNLLNLGDNTDSGPKEADSYQDSRMPNVQNPGGMPPSNQDEMMPDQGDIFPPNQDEMEQDQGEMFPPNQHEMEPGQRDIPPSDQEGTESGRTGPSS</sequence>
<keyword evidence="4" id="KW-1185">Reference proteome</keyword>
<evidence type="ECO:0000313" key="4">
    <source>
        <dbReference type="Proteomes" id="UP000618943"/>
    </source>
</evidence>
<name>A0ABS1HDH8_9BACL</name>
<organism evidence="3 4">
    <name type="scientific">Viridibacillus soli</name>
    <dbReference type="NCBI Taxonomy" id="2798301"/>
    <lineage>
        <taxon>Bacteria</taxon>
        <taxon>Bacillati</taxon>
        <taxon>Bacillota</taxon>
        <taxon>Bacilli</taxon>
        <taxon>Bacillales</taxon>
        <taxon>Caryophanaceae</taxon>
        <taxon>Viridibacillus</taxon>
    </lineage>
</organism>
<evidence type="ECO:0000256" key="2">
    <source>
        <dbReference type="SAM" id="Phobius"/>
    </source>
</evidence>
<keyword evidence="2" id="KW-1133">Transmembrane helix</keyword>
<evidence type="ECO:0000313" key="3">
    <source>
        <dbReference type="EMBL" id="MBK3497445.1"/>
    </source>
</evidence>
<accession>A0ABS1HDH8</accession>
<feature type="compositionally biased region" description="Polar residues" evidence="1">
    <location>
        <begin position="41"/>
        <end position="61"/>
    </location>
</feature>
<feature type="region of interest" description="Disordered" evidence="1">
    <location>
        <begin position="25"/>
        <end position="117"/>
    </location>
</feature>
<dbReference type="EMBL" id="JAEOAH010000083">
    <property type="protein sequence ID" value="MBK3497445.1"/>
    <property type="molecule type" value="Genomic_DNA"/>
</dbReference>